<evidence type="ECO:0000313" key="2">
    <source>
        <dbReference type="EMBL" id="KKK56501.1"/>
    </source>
</evidence>
<comment type="caution">
    <text evidence="2">The sequence shown here is derived from an EMBL/GenBank/DDBJ whole genome shotgun (WGS) entry which is preliminary data.</text>
</comment>
<sequence length="180" mass="19627">MLFSRGAPQVYQRAPHVRVAHPDGAVDVPGGLFGDRNPLIDDGKRTYTLSRPQRHKRIVMPGWAVIGAATFIAGGLQNYKNEQGFETTFHLMNESGASRNSTVVIENLTTGKTLVSGNVDLVDGAFTNQAFNWSLEKIRPGDSIKFTLGNEGIGISLVCFAYPINAAFNLAGIFMFNSFF</sequence>
<organism evidence="2">
    <name type="scientific">marine sediment metagenome</name>
    <dbReference type="NCBI Taxonomy" id="412755"/>
    <lineage>
        <taxon>unclassified sequences</taxon>
        <taxon>metagenomes</taxon>
        <taxon>ecological metagenomes</taxon>
    </lineage>
</organism>
<keyword evidence="1" id="KW-1133">Transmembrane helix</keyword>
<proteinExistence type="predicted"/>
<keyword evidence="1" id="KW-0812">Transmembrane</keyword>
<evidence type="ECO:0000256" key="1">
    <source>
        <dbReference type="SAM" id="Phobius"/>
    </source>
</evidence>
<protein>
    <submittedName>
        <fullName evidence="2">Uncharacterized protein</fullName>
    </submittedName>
</protein>
<dbReference type="AlphaFoldDB" id="A0A0F8Z8T9"/>
<accession>A0A0F8Z8T9</accession>
<reference evidence="2" key="1">
    <citation type="journal article" date="2015" name="Nature">
        <title>Complex archaea that bridge the gap between prokaryotes and eukaryotes.</title>
        <authorList>
            <person name="Spang A."/>
            <person name="Saw J.H."/>
            <person name="Jorgensen S.L."/>
            <person name="Zaremba-Niedzwiedzka K."/>
            <person name="Martijn J."/>
            <person name="Lind A.E."/>
            <person name="van Eijk R."/>
            <person name="Schleper C."/>
            <person name="Guy L."/>
            <person name="Ettema T.J."/>
        </authorList>
    </citation>
    <scope>NUCLEOTIDE SEQUENCE</scope>
</reference>
<feature type="transmembrane region" description="Helical" evidence="1">
    <location>
        <begin position="58"/>
        <end position="76"/>
    </location>
</feature>
<gene>
    <name evidence="2" type="ORF">LCGC14_3063900</name>
</gene>
<dbReference type="EMBL" id="LAZR01064964">
    <property type="protein sequence ID" value="KKK56501.1"/>
    <property type="molecule type" value="Genomic_DNA"/>
</dbReference>
<keyword evidence="1" id="KW-0472">Membrane</keyword>
<feature type="transmembrane region" description="Helical" evidence="1">
    <location>
        <begin position="153"/>
        <end position="176"/>
    </location>
</feature>
<name>A0A0F8Z8T9_9ZZZZ</name>